<keyword evidence="4" id="KW-0698">rRNA processing</keyword>
<evidence type="ECO:0000256" key="5">
    <source>
        <dbReference type="ARBA" id="ARBA00023242"/>
    </source>
</evidence>
<evidence type="ECO:0000256" key="8">
    <source>
        <dbReference type="SAM" id="MobiDB-lite"/>
    </source>
</evidence>
<evidence type="ECO:0000256" key="4">
    <source>
        <dbReference type="ARBA" id="ARBA00022552"/>
    </source>
</evidence>
<dbReference type="OrthoDB" id="441771at2759"/>
<comment type="function">
    <text evidence="6">Involved in nucleolar processing of pre-18S ribosomal RNA. Has a role in the nuclear export of 40S pre-ribosomal subunit to the cytoplasm.</text>
</comment>
<evidence type="ECO:0000256" key="3">
    <source>
        <dbReference type="ARBA" id="ARBA00022517"/>
    </source>
</evidence>
<dbReference type="GO" id="GO:0030490">
    <property type="term" value="P:maturation of SSU-rRNA"/>
    <property type="evidence" value="ECO:0007669"/>
    <property type="project" value="TreeGrafter"/>
</dbReference>
<gene>
    <name evidence="9" type="ORF">Naga_100052g32</name>
</gene>
<dbReference type="InterPro" id="IPR007276">
    <property type="entry name" value="Nop14"/>
</dbReference>
<feature type="compositionally biased region" description="Gly residues" evidence="8">
    <location>
        <begin position="30"/>
        <end position="42"/>
    </location>
</feature>
<evidence type="ECO:0000313" key="9">
    <source>
        <dbReference type="EMBL" id="EWM22059.1"/>
    </source>
</evidence>
<evidence type="ECO:0000256" key="1">
    <source>
        <dbReference type="ARBA" id="ARBA00004604"/>
    </source>
</evidence>
<keyword evidence="10" id="KW-1185">Reference proteome</keyword>
<comment type="similarity">
    <text evidence="2">Belongs to the NOP14 family.</text>
</comment>
<accession>W7TMX2</accession>
<keyword evidence="5" id="KW-0539">Nucleus</keyword>
<name>W7TMX2_9STRA</name>
<feature type="compositionally biased region" description="Basic and acidic residues" evidence="8">
    <location>
        <begin position="427"/>
        <end position="446"/>
    </location>
</feature>
<keyword evidence="7" id="KW-0175">Coiled coil</keyword>
<dbReference type="PANTHER" id="PTHR23183">
    <property type="entry name" value="NOP14"/>
    <property type="match status" value="1"/>
</dbReference>
<evidence type="ECO:0000256" key="6">
    <source>
        <dbReference type="ARBA" id="ARBA00024695"/>
    </source>
</evidence>
<feature type="region of interest" description="Disordered" evidence="8">
    <location>
        <begin position="326"/>
        <end position="490"/>
    </location>
</feature>
<reference evidence="9 10" key="1">
    <citation type="journal article" date="2014" name="Mol. Plant">
        <title>Chromosome Scale Genome Assembly and Transcriptome Profiling of Nannochloropsis gaditana in Nitrogen Depletion.</title>
        <authorList>
            <person name="Corteggiani Carpinelli E."/>
            <person name="Telatin A."/>
            <person name="Vitulo N."/>
            <person name="Forcato C."/>
            <person name="D'Angelo M."/>
            <person name="Schiavon R."/>
            <person name="Vezzi A."/>
            <person name="Giacometti G.M."/>
            <person name="Morosinotto T."/>
            <person name="Valle G."/>
        </authorList>
    </citation>
    <scope>NUCLEOTIDE SEQUENCE [LARGE SCALE GENOMIC DNA]</scope>
    <source>
        <strain evidence="9 10">B-31</strain>
    </source>
</reference>
<feature type="compositionally biased region" description="Polar residues" evidence="8">
    <location>
        <begin position="45"/>
        <end position="56"/>
    </location>
</feature>
<feature type="region of interest" description="Disordered" evidence="8">
    <location>
        <begin position="755"/>
        <end position="791"/>
    </location>
</feature>
<feature type="coiled-coil region" evidence="7">
    <location>
        <begin position="908"/>
        <end position="957"/>
    </location>
</feature>
<feature type="region of interest" description="Disordered" evidence="8">
    <location>
        <begin position="178"/>
        <end position="235"/>
    </location>
</feature>
<evidence type="ECO:0000313" key="10">
    <source>
        <dbReference type="Proteomes" id="UP000019335"/>
    </source>
</evidence>
<protein>
    <submittedName>
        <fullName evidence="9">Nop14-like protein</fullName>
    </submittedName>
</protein>
<feature type="compositionally biased region" description="Basic and acidic residues" evidence="8">
    <location>
        <begin position="330"/>
        <end position="364"/>
    </location>
</feature>
<dbReference type="PANTHER" id="PTHR23183:SF0">
    <property type="entry name" value="NUCLEOLAR PROTEIN 14"/>
    <property type="match status" value="1"/>
</dbReference>
<feature type="compositionally biased region" description="Acidic residues" evidence="8">
    <location>
        <begin position="778"/>
        <end position="791"/>
    </location>
</feature>
<sequence length="1001" mass="110198">MGATKKKYSESTLGRQSGADRGDRKMRKWAGGGKFRGLGPLGPGSRSTTRSPTASGNPFDAVGNRRAKFTVLNKRAKGQVRNVGKARQMAVERRKKTLLVEYRASKKDNVFKDRRFGEDDPTLSLEEKMLLRFQKERQKRARRSGAGRFNLEQEEENEDDNYGGLTLTHKGKALTAEDDYLDKDGVASSDDEDKKRGLNKEIVKELHFGGTRIGDRKRPLPGDEEGHYGPSAAKKSRAELIEEIIAKSKMHKAAKAKLKDAQELVLSQLDESFKDLVGDLEFRDKFKSKREEQAKTSRGGDLATSGLLLADNQDYDELVTAIRGESFAAKARDRTKTPEEEAREEREKLERLEAARRARMRGEVDAEVDSEVEIGGSSGEDAEARSGEGGESEEEEKEEGEEDLKGLGTGWDTDSWSDEEATSARLSCEDESHEEKSDSSEGEERAGSGSALKDVKARRREAGHGKRLGETERQNGKESGAPPVGNVRPVHKNARLRGVVAKAVAEVAEEGKGVNPRMPYVLECPSSLEDFSLLVREHARGPQDVAELITRIRRYHAIRSGGDRARVHAFYDVLMRRLACLGDALTAAGEVEVNAIAEALTMMAEEMPSAAAGLWGRMLTGLQARLGKGLRDHELGERARSPWPSPGALLLLRLLPRVFCATDFRHPVVTPALLYMGQALTQCPLLRPRDVERGLFVAALALQYTEESGRLMPEFFAFLQSLLAALAGESSALCLPTLGPSLAEMLHKQTVAALQEDAETPPGPAVLGGWGRRRGNEEQDLDGTEAGPEEQEVGPSLLAVQCLSMTCHLVKRVCEGPLSRSPAAVELFQPLVECLAAVEAAVPKDKEAPAKCLLASVVRETAQRLEGAVAAARGSRAPLIWRKKNVEAIPSLAPRIIDNFIVRRDEGLEREAARIKQLTRQVKREKKGVMRELRRDAAFLDAEKVRLERERETVRRQVVKDNTAWLEASAADFNKQVKQAKGETLRGGGSGLKQMLLGKRK</sequence>
<feature type="compositionally biased region" description="Acidic residues" evidence="8">
    <location>
        <begin position="390"/>
        <end position="402"/>
    </location>
</feature>
<feature type="region of interest" description="Disordered" evidence="8">
    <location>
        <begin position="1"/>
        <end position="62"/>
    </location>
</feature>
<feature type="compositionally biased region" description="Basic and acidic residues" evidence="8">
    <location>
        <begin position="192"/>
        <end position="227"/>
    </location>
</feature>
<comment type="caution">
    <text evidence="9">The sequence shown here is derived from an EMBL/GenBank/DDBJ whole genome shotgun (WGS) entry which is preliminary data.</text>
</comment>
<comment type="subcellular location">
    <subcellularLocation>
        <location evidence="1">Nucleus</location>
        <location evidence="1">Nucleolus</location>
    </subcellularLocation>
</comment>
<feature type="compositionally biased region" description="Acidic residues" evidence="8">
    <location>
        <begin position="152"/>
        <end position="161"/>
    </location>
</feature>
<dbReference type="EMBL" id="AZIL01002282">
    <property type="protein sequence ID" value="EWM22059.1"/>
    <property type="molecule type" value="Genomic_DNA"/>
</dbReference>
<feature type="region of interest" description="Disordered" evidence="8">
    <location>
        <begin position="982"/>
        <end position="1001"/>
    </location>
</feature>
<organism evidence="9 10">
    <name type="scientific">Nannochloropsis gaditana</name>
    <dbReference type="NCBI Taxonomy" id="72520"/>
    <lineage>
        <taxon>Eukaryota</taxon>
        <taxon>Sar</taxon>
        <taxon>Stramenopiles</taxon>
        <taxon>Ochrophyta</taxon>
        <taxon>Eustigmatophyceae</taxon>
        <taxon>Eustigmatales</taxon>
        <taxon>Monodopsidaceae</taxon>
        <taxon>Nannochloropsis</taxon>
    </lineage>
</organism>
<keyword evidence="3" id="KW-0690">Ribosome biogenesis</keyword>
<proteinExistence type="inferred from homology"/>
<dbReference type="GO" id="GO:0030692">
    <property type="term" value="C:Noc4p-Nop14p complex"/>
    <property type="evidence" value="ECO:0007669"/>
    <property type="project" value="TreeGrafter"/>
</dbReference>
<dbReference type="AlphaFoldDB" id="W7TMX2"/>
<dbReference type="GO" id="GO:0032040">
    <property type="term" value="C:small-subunit processome"/>
    <property type="evidence" value="ECO:0007669"/>
    <property type="project" value="InterPro"/>
</dbReference>
<feature type="compositionally biased region" description="Basic and acidic residues" evidence="8">
    <location>
        <begin position="460"/>
        <end position="476"/>
    </location>
</feature>
<feature type="region of interest" description="Disordered" evidence="8">
    <location>
        <begin position="137"/>
        <end position="166"/>
    </location>
</feature>
<evidence type="ECO:0000256" key="2">
    <source>
        <dbReference type="ARBA" id="ARBA00007466"/>
    </source>
</evidence>
<feature type="region of interest" description="Disordered" evidence="8">
    <location>
        <begin position="287"/>
        <end position="309"/>
    </location>
</feature>
<dbReference type="Pfam" id="PF04147">
    <property type="entry name" value="Nop14"/>
    <property type="match status" value="1"/>
</dbReference>
<dbReference type="Proteomes" id="UP000019335">
    <property type="component" value="Unassembled WGS sequence"/>
</dbReference>
<evidence type="ECO:0000256" key="7">
    <source>
        <dbReference type="SAM" id="Coils"/>
    </source>
</evidence>